<dbReference type="InterPro" id="IPR016130">
    <property type="entry name" value="Tyr_Pase_AS"/>
</dbReference>
<comment type="caution">
    <text evidence="2">The sequence shown here is derived from an EMBL/GenBank/DDBJ whole genome shotgun (WGS) entry which is preliminary data.</text>
</comment>
<dbReference type="Pfam" id="PF13350">
    <property type="entry name" value="Y_phosphatase3"/>
    <property type="match status" value="1"/>
</dbReference>
<dbReference type="OrthoDB" id="1188001at2"/>
<evidence type="ECO:0000313" key="3">
    <source>
        <dbReference type="Proteomes" id="UP000538566"/>
    </source>
</evidence>
<dbReference type="InterPro" id="IPR026893">
    <property type="entry name" value="Tyr/Ser_Pase_IphP-type"/>
</dbReference>
<dbReference type="PANTHER" id="PTHR31126">
    <property type="entry name" value="TYROSINE-PROTEIN PHOSPHATASE"/>
    <property type="match status" value="1"/>
</dbReference>
<dbReference type="GO" id="GO:0004721">
    <property type="term" value="F:phosphoprotein phosphatase activity"/>
    <property type="evidence" value="ECO:0007669"/>
    <property type="project" value="InterPro"/>
</dbReference>
<dbReference type="Gene3D" id="3.90.190.10">
    <property type="entry name" value="Protein tyrosine phosphatase superfamily"/>
    <property type="match status" value="1"/>
</dbReference>
<dbReference type="InterPro" id="IPR029021">
    <property type="entry name" value="Prot-tyrosine_phosphatase-like"/>
</dbReference>
<reference evidence="2 3" key="1">
    <citation type="submission" date="2020-08" db="EMBL/GenBank/DDBJ databases">
        <title>Genomic Encyclopedia of Type Strains, Phase IV (KMG-IV): sequencing the most valuable type-strain genomes for metagenomic binning, comparative biology and taxonomic classification.</title>
        <authorList>
            <person name="Goeker M."/>
        </authorList>
    </citation>
    <scope>NUCLEOTIDE SEQUENCE [LARGE SCALE GENOMIC DNA]</scope>
    <source>
        <strain evidence="2 3">DSM 17507</strain>
    </source>
</reference>
<name>A0A7W7EUP4_9SPHN</name>
<comment type="similarity">
    <text evidence="1">Belongs to the protein-tyrosine phosphatase family.</text>
</comment>
<dbReference type="PROSITE" id="PS00383">
    <property type="entry name" value="TYR_PHOSPHATASE_1"/>
    <property type="match status" value="1"/>
</dbReference>
<evidence type="ECO:0000313" key="2">
    <source>
        <dbReference type="EMBL" id="MBB4612530.1"/>
    </source>
</evidence>
<dbReference type="Proteomes" id="UP000538566">
    <property type="component" value="Unassembled WGS sequence"/>
</dbReference>
<dbReference type="RefSeq" id="WP_144901432.1">
    <property type="nucleotide sequence ID" value="NZ_JACHOA010000001.1"/>
</dbReference>
<sequence length="265" mass="28760">MATSTEARVITLAGIHNFRDYGGYAARAGRLRNGVLWRSGQHSDATPEDLDVVHGLGIATVIDLRGDSERRGNPCLRHRDWSGNVLFHPGETASAEGRAVHEEMAAQVRTADDARNAMLRLYETLPFRPVLVGTYRLYMTALAERESPSLLHCLAGKDRTGLAAALVHSLLGVHHDDIVADYLLTNTAGNAEARIEAGARHVREGFGRSMDDAAVRVLMGVEAPFLDRSFATIAERHGSISAYARDVLGVTPDVLAAMERNLVEG</sequence>
<dbReference type="AlphaFoldDB" id="A0A7W7EUP4"/>
<keyword evidence="3" id="KW-1185">Reference proteome</keyword>
<dbReference type="SUPFAM" id="SSF52799">
    <property type="entry name" value="(Phosphotyrosine protein) phosphatases II"/>
    <property type="match status" value="1"/>
</dbReference>
<organism evidence="2 3">
    <name type="scientific">Novosphingobium taihuense</name>
    <dbReference type="NCBI Taxonomy" id="260085"/>
    <lineage>
        <taxon>Bacteria</taxon>
        <taxon>Pseudomonadati</taxon>
        <taxon>Pseudomonadota</taxon>
        <taxon>Alphaproteobacteria</taxon>
        <taxon>Sphingomonadales</taxon>
        <taxon>Sphingomonadaceae</taxon>
        <taxon>Novosphingobium</taxon>
    </lineage>
</organism>
<dbReference type="PANTHER" id="PTHR31126:SF1">
    <property type="entry name" value="TYROSINE SPECIFIC PROTEIN PHOSPHATASES DOMAIN-CONTAINING PROTEIN"/>
    <property type="match status" value="1"/>
</dbReference>
<evidence type="ECO:0000256" key="1">
    <source>
        <dbReference type="ARBA" id="ARBA00009580"/>
    </source>
</evidence>
<protein>
    <submittedName>
        <fullName evidence="2">Protein tyrosine/serine phosphatase</fullName>
    </submittedName>
</protein>
<gene>
    <name evidence="2" type="ORF">GGR37_000776</name>
</gene>
<proteinExistence type="inferred from homology"/>
<dbReference type="EMBL" id="JACHOA010000001">
    <property type="protein sequence ID" value="MBB4612530.1"/>
    <property type="molecule type" value="Genomic_DNA"/>
</dbReference>
<accession>A0A7W7EUP4</accession>